<dbReference type="SUPFAM" id="SSF64518">
    <property type="entry name" value="Phase 1 flagellin"/>
    <property type="match status" value="1"/>
</dbReference>
<evidence type="ECO:0000259" key="5">
    <source>
        <dbReference type="Pfam" id="PF00669"/>
    </source>
</evidence>
<keyword evidence="7" id="KW-1185">Reference proteome</keyword>
<evidence type="ECO:0000256" key="4">
    <source>
        <dbReference type="ARBA" id="ARBA00023143"/>
    </source>
</evidence>
<dbReference type="InterPro" id="IPR001492">
    <property type="entry name" value="Flagellin"/>
</dbReference>
<evidence type="ECO:0000313" key="7">
    <source>
        <dbReference type="Proteomes" id="UP001597327"/>
    </source>
</evidence>
<dbReference type="InterPro" id="IPR001029">
    <property type="entry name" value="Flagellin_N"/>
</dbReference>
<dbReference type="RefSeq" id="WP_149893528.1">
    <property type="nucleotide sequence ID" value="NZ_JBHUFA010000015.1"/>
</dbReference>
<keyword evidence="6" id="KW-0282">Flagellum</keyword>
<dbReference type="PANTHER" id="PTHR42792:SF1">
    <property type="entry name" value="FLAGELLAR HOOK-ASSOCIATED PROTEIN 3"/>
    <property type="match status" value="1"/>
</dbReference>
<dbReference type="Proteomes" id="UP001597327">
    <property type="component" value="Unassembled WGS sequence"/>
</dbReference>
<reference evidence="7" key="1">
    <citation type="journal article" date="2019" name="Int. J. Syst. Evol. Microbiol.">
        <title>The Global Catalogue of Microorganisms (GCM) 10K type strain sequencing project: providing services to taxonomists for standard genome sequencing and annotation.</title>
        <authorList>
            <consortium name="The Broad Institute Genomics Platform"/>
            <consortium name="The Broad Institute Genome Sequencing Center for Infectious Disease"/>
            <person name="Wu L."/>
            <person name="Ma J."/>
        </authorList>
    </citation>
    <scope>NUCLEOTIDE SEQUENCE [LARGE SCALE GENOMIC DNA]</scope>
    <source>
        <strain evidence="7">JCM 3369</strain>
    </source>
</reference>
<keyword evidence="4" id="KW-0975">Bacterial flagellum</keyword>
<protein>
    <submittedName>
        <fullName evidence="6">Flagellin</fullName>
    </submittedName>
</protein>
<evidence type="ECO:0000256" key="1">
    <source>
        <dbReference type="ARBA" id="ARBA00004365"/>
    </source>
</evidence>
<comment type="subcellular location">
    <subcellularLocation>
        <location evidence="1">Bacterial flagellum</location>
    </subcellularLocation>
    <subcellularLocation>
        <location evidence="2">Secreted</location>
    </subcellularLocation>
</comment>
<dbReference type="EMBL" id="JBHUFA010000015">
    <property type="protein sequence ID" value="MFD1697281.1"/>
    <property type="molecule type" value="Genomic_DNA"/>
</dbReference>
<dbReference type="Pfam" id="PF00669">
    <property type="entry name" value="Flagellin_N"/>
    <property type="match status" value="1"/>
</dbReference>
<feature type="domain" description="Flagellin N-terminal" evidence="5">
    <location>
        <begin position="5"/>
        <end position="138"/>
    </location>
</feature>
<evidence type="ECO:0000313" key="6">
    <source>
        <dbReference type="EMBL" id="MFD1697281.1"/>
    </source>
</evidence>
<dbReference type="Gene3D" id="1.20.1330.10">
    <property type="entry name" value="f41 fragment of flagellin, N-terminal domain"/>
    <property type="match status" value="1"/>
</dbReference>
<keyword evidence="6" id="KW-0969">Cilium</keyword>
<dbReference type="PANTHER" id="PTHR42792">
    <property type="entry name" value="FLAGELLIN"/>
    <property type="match status" value="1"/>
</dbReference>
<comment type="caution">
    <text evidence="6">The sequence shown here is derived from an EMBL/GenBank/DDBJ whole genome shotgun (WGS) entry which is preliminary data.</text>
</comment>
<gene>
    <name evidence="6" type="ORF">ACFSC7_17325</name>
</gene>
<comment type="similarity">
    <text evidence="3">Belongs to the bacterial flagellin family.</text>
</comment>
<accession>A0ABW4K2R6</accession>
<keyword evidence="6" id="KW-0966">Cell projection</keyword>
<organism evidence="6 7">
    <name type="scientific">Roseibium aestuarii</name>
    <dbReference type="NCBI Taxonomy" id="2600299"/>
    <lineage>
        <taxon>Bacteria</taxon>
        <taxon>Pseudomonadati</taxon>
        <taxon>Pseudomonadota</taxon>
        <taxon>Alphaproteobacteria</taxon>
        <taxon>Hyphomicrobiales</taxon>
        <taxon>Stappiaceae</taxon>
        <taxon>Roseibium</taxon>
    </lineage>
</organism>
<dbReference type="NCBIfam" id="NF006489">
    <property type="entry name" value="PRK08913.1"/>
    <property type="match status" value="1"/>
</dbReference>
<evidence type="ECO:0000256" key="3">
    <source>
        <dbReference type="ARBA" id="ARBA00005709"/>
    </source>
</evidence>
<proteinExistence type="inferred from homology"/>
<sequence length="298" mass="31500">MVMRVSTFGQTSTVLANALNTQAKLAQKQLQQSSGLLATDYAGLGTSAGAVVDMEVSVARAKATISAAETILTRVEEQHAVLGSMSDILTEMRTEISSVLSSVDTDALQMAAKEMLEEFTALLNSQYQGRYLFAGSDTSVQPVDTSALAVTDLATPDTSYYLGDGVLQTAYLSEDRTLTYGVTADNTAFEEALRALSYMVTADPLDTADLEALNDLIVSAQDGVIALQSSMGYKAASLESLIEAQSEYVAAVEGLVTDLTSVDVAQVAVDAANYKTQLEASYSALGTLTSLSLLDYLR</sequence>
<evidence type="ECO:0000256" key="2">
    <source>
        <dbReference type="ARBA" id="ARBA00004613"/>
    </source>
</evidence>
<name>A0ABW4K2R6_9HYPH</name>